<dbReference type="STRING" id="1121324.CLIT_23c04120"/>
<gene>
    <name evidence="1" type="ORF">CLIT_23c04120</name>
</gene>
<dbReference type="InterPro" id="IPR024479">
    <property type="entry name" value="DUF3866"/>
</dbReference>
<accession>A0A069RAR9</accession>
<organism evidence="1 2">
    <name type="scientific">Peptoclostridium litorale DSM 5388</name>
    <dbReference type="NCBI Taxonomy" id="1121324"/>
    <lineage>
        <taxon>Bacteria</taxon>
        <taxon>Bacillati</taxon>
        <taxon>Bacillota</taxon>
        <taxon>Clostridia</taxon>
        <taxon>Peptostreptococcales</taxon>
        <taxon>Peptoclostridiaceae</taxon>
        <taxon>Peptoclostridium</taxon>
    </lineage>
</organism>
<comment type="caution">
    <text evidence="1">The sequence shown here is derived from an EMBL/GenBank/DDBJ whole genome shotgun (WGS) entry which is preliminary data.</text>
</comment>
<protein>
    <recommendedName>
        <fullName evidence="3">DUF3866 domain-containing protein</fullName>
    </recommendedName>
</protein>
<reference evidence="1 2" key="1">
    <citation type="submission" date="2014-03" db="EMBL/GenBank/DDBJ databases">
        <title>Genome sequence of Clostridium litorale W6, DSM 5388.</title>
        <authorList>
            <person name="Poehlein A."/>
            <person name="Jagirdar A."/>
            <person name="Khonsari B."/>
            <person name="Chibani C.M."/>
            <person name="Gutierrez Gutierrez D.A."/>
            <person name="Davydova E."/>
            <person name="Alghaithi H.S."/>
            <person name="Nair K.P."/>
            <person name="Dhamotharan K."/>
            <person name="Chandran L."/>
            <person name="G W."/>
            <person name="Daniel R."/>
        </authorList>
    </citation>
    <scope>NUCLEOTIDE SEQUENCE [LARGE SCALE GENOMIC DNA]</scope>
    <source>
        <strain evidence="1 2">W6</strain>
    </source>
</reference>
<dbReference type="eggNOG" id="COG3502">
    <property type="taxonomic scope" value="Bacteria"/>
</dbReference>
<name>A0A069RAR9_PEPLI</name>
<sequence>MLSKKTGLVRSITREYDDMQEMTVEIDGNIEKAISYTLLTGKLSEGDRLLLNTTAVELGLGTGGYHFVIANMDSPQSQMSPGGHIMKLRYTPFQIKCFAVEEQESKYHEEIKRFSSLEGTPVAVGTLHSQLVPFACTAKFMDSEKKITYIMTDGAALPMYLSRNVKSLVEKGLIDHTISCGNAFGGEFESVNVHSAIIFAKQVLKSDIIIICMGPGIVGTGTKYGFTGIEQAYILDSVAKLGGRPVAIPRISFADKRERHFGISHHTVTILGDMAWCRAEIPINIQDESRLERVRAQIEENGLMEKHDVVFVDDDSTKIALDHYGMKVKSMGRGFEEDEEFFKAASAAAYHIMEGLK</sequence>
<dbReference type="Pfam" id="PF12982">
    <property type="entry name" value="DUF3866"/>
    <property type="match status" value="1"/>
</dbReference>
<evidence type="ECO:0008006" key="3">
    <source>
        <dbReference type="Google" id="ProtNLM"/>
    </source>
</evidence>
<dbReference type="OrthoDB" id="3401376at2"/>
<evidence type="ECO:0000313" key="2">
    <source>
        <dbReference type="Proteomes" id="UP000027946"/>
    </source>
</evidence>
<proteinExistence type="predicted"/>
<evidence type="ECO:0000313" key="1">
    <source>
        <dbReference type="EMBL" id="KDR94139.1"/>
    </source>
</evidence>
<dbReference type="RefSeq" id="WP_038268065.1">
    <property type="nucleotide sequence ID" value="NZ_FSRH01000003.1"/>
</dbReference>
<dbReference type="AlphaFoldDB" id="A0A069RAR9"/>
<dbReference type="EMBL" id="JJMM01000026">
    <property type="protein sequence ID" value="KDR94139.1"/>
    <property type="molecule type" value="Genomic_DNA"/>
</dbReference>
<dbReference type="Proteomes" id="UP000027946">
    <property type="component" value="Unassembled WGS sequence"/>
</dbReference>
<keyword evidence="2" id="KW-1185">Reference proteome</keyword>